<comment type="caution">
    <text evidence="1">The sequence shown here is derived from an EMBL/GenBank/DDBJ whole genome shotgun (WGS) entry which is preliminary data.</text>
</comment>
<gene>
    <name evidence="1" type="ORF">PQQ73_37750</name>
</gene>
<keyword evidence="1" id="KW-0223">Dioxygenase</keyword>
<dbReference type="Pfam" id="PF05721">
    <property type="entry name" value="PhyH"/>
    <property type="match status" value="1"/>
</dbReference>
<dbReference type="PANTHER" id="PTHR21308">
    <property type="entry name" value="PHYTANOYL-COA ALPHA-HYDROXYLASE"/>
    <property type="match status" value="1"/>
</dbReference>
<name>A0ABW9ESC2_9BURK</name>
<dbReference type="PANTHER" id="PTHR21308:SF8">
    <property type="entry name" value="PHYTANOYL-COA DIOXYGENASE FAMILY PROTEIN (AFU_ORTHOLOGUE AFUA_2G09620)"/>
    <property type="match status" value="1"/>
</dbReference>
<dbReference type="EMBL" id="JAQQCL010000083">
    <property type="protein sequence ID" value="MFM0722029.1"/>
    <property type="molecule type" value="Genomic_DNA"/>
</dbReference>
<protein>
    <submittedName>
        <fullName evidence="1">Phytanoyl-CoA dioxygenase family protein</fullName>
    </submittedName>
</protein>
<keyword evidence="1" id="KW-0560">Oxidoreductase</keyword>
<organism evidence="1 2">
    <name type="scientific">Paraburkholderia strydomiana</name>
    <dbReference type="NCBI Taxonomy" id="1245417"/>
    <lineage>
        <taxon>Bacteria</taxon>
        <taxon>Pseudomonadati</taxon>
        <taxon>Pseudomonadota</taxon>
        <taxon>Betaproteobacteria</taxon>
        <taxon>Burkholderiales</taxon>
        <taxon>Burkholderiaceae</taxon>
        <taxon>Paraburkholderia</taxon>
    </lineage>
</organism>
<dbReference type="InterPro" id="IPR047128">
    <property type="entry name" value="PhyH"/>
</dbReference>
<dbReference type="GO" id="GO:0051213">
    <property type="term" value="F:dioxygenase activity"/>
    <property type="evidence" value="ECO:0007669"/>
    <property type="project" value="UniProtKB-KW"/>
</dbReference>
<sequence>MDHQPENYLAERTNWYRESDCNLRDFTTALIAGGERAPRYAANSIQGIPVYECLDLEQVVLSAERAELLAEWADVLTNGAGVFVLKHAFADTGCVDEATAVFESIIADEKKSGSKGDHFAKAGANDRIWNAQEKLCVAAPEVFTRYFSNRWLPAAAEAWLGPCFQVTSQINVVRPGGQAQQAHRDYHLGFQTAEVAASFPAHVHQMSAFLTLQGAVAHSDMPVESGPTKLLPYSQRYARGYVAWRRAEFREYFEANFVQVALAKGDAIFFSPALFHAAGSNRTSDVQRMANLLQISSAYGRAMEVVNRTRMSEILYPVLRDRLMAGNITELEVWSVVASCAEGYSFPTNLDRDPPANGLAPESQSQMMLRALSEGWEPAEFARALARHAWRHGTDAVPN</sequence>
<dbReference type="RefSeq" id="WP_408150932.1">
    <property type="nucleotide sequence ID" value="NZ_JAQQCL010000083.1"/>
</dbReference>
<keyword evidence="2" id="KW-1185">Reference proteome</keyword>
<proteinExistence type="predicted"/>
<dbReference type="Proteomes" id="UP001629392">
    <property type="component" value="Unassembled WGS sequence"/>
</dbReference>
<evidence type="ECO:0000313" key="2">
    <source>
        <dbReference type="Proteomes" id="UP001629392"/>
    </source>
</evidence>
<evidence type="ECO:0000313" key="1">
    <source>
        <dbReference type="EMBL" id="MFM0722029.1"/>
    </source>
</evidence>
<accession>A0ABW9ESC2</accession>
<dbReference type="Gene3D" id="2.60.120.620">
    <property type="entry name" value="q2cbj1_9rhob like domain"/>
    <property type="match status" value="1"/>
</dbReference>
<dbReference type="InterPro" id="IPR008775">
    <property type="entry name" value="Phytyl_CoA_dOase-like"/>
</dbReference>
<dbReference type="SUPFAM" id="SSF51197">
    <property type="entry name" value="Clavaminate synthase-like"/>
    <property type="match status" value="1"/>
</dbReference>
<reference evidence="1 2" key="1">
    <citation type="journal article" date="2024" name="Chem. Sci.">
        <title>Discovery of megapolipeptins by genome mining of a Burkholderiales bacteria collection.</title>
        <authorList>
            <person name="Paulo B.S."/>
            <person name="Recchia M.J.J."/>
            <person name="Lee S."/>
            <person name="Fergusson C.H."/>
            <person name="Romanowski S.B."/>
            <person name="Hernandez A."/>
            <person name="Krull N."/>
            <person name="Liu D.Y."/>
            <person name="Cavanagh H."/>
            <person name="Bos A."/>
            <person name="Gray C.A."/>
            <person name="Murphy B.T."/>
            <person name="Linington R.G."/>
            <person name="Eustaquio A.S."/>
        </authorList>
    </citation>
    <scope>NUCLEOTIDE SEQUENCE [LARGE SCALE GENOMIC DNA]</scope>
    <source>
        <strain evidence="1 2">RL17-350-BIC-E</strain>
    </source>
</reference>